<dbReference type="Proteomes" id="UP001629113">
    <property type="component" value="Unassembled WGS sequence"/>
</dbReference>
<gene>
    <name evidence="2" type="ORF">PVAG01_03431</name>
</gene>
<comment type="caution">
    <text evidence="2">The sequence shown here is derived from an EMBL/GenBank/DDBJ whole genome shotgun (WGS) entry which is preliminary data.</text>
</comment>
<sequence>MILTRLLSFVALAASVTLTSAISISSTSSVDLAIDIEGSEFINGVSFQQNVISTFGDYQYVVFYNTTSLGYGHHYVNVGRRKVTPSVTKWEILTLSDYEQTTLDGHNVISLGISGDGKIHLSFDHHDVPLNYRVSTAAIAKTIPTSWTASLFGPVVHSLPGSTGPWTPLTYPRFKTLSGGDMLMEFRIGQSGSGDSYLHRYSTATGQWSAVGKYLQGEDNNAYINGVDSVNGRLFVSWVVRETPDPVTNHDFYFAYSDDNGVSWKNSAGAAVTKPITPSTSGIKIYDIPQNKDLVNQEGQFTDSQGRFHALQRDSTSGVGRYYHFMRTTAGVWTKDPITPSGLSAPPLLGKRGKIALDASGKNMVALLPDDLKGQVGIYGSTEQGSFKDWALLTIIPKTACEPLFDPVRLQESDTLSVFIRQNGSYPSRKLQVWDFKLKF</sequence>
<evidence type="ECO:0000256" key="1">
    <source>
        <dbReference type="SAM" id="SignalP"/>
    </source>
</evidence>
<dbReference type="Pfam" id="PF15892">
    <property type="entry name" value="BNR_4"/>
    <property type="match status" value="1"/>
</dbReference>
<accession>A0ABR4PLE7</accession>
<protein>
    <submittedName>
        <fullName evidence="2">Uncharacterized protein</fullName>
    </submittedName>
</protein>
<dbReference type="InterPro" id="IPR036278">
    <property type="entry name" value="Sialidase_sf"/>
</dbReference>
<evidence type="ECO:0000313" key="3">
    <source>
        <dbReference type="Proteomes" id="UP001629113"/>
    </source>
</evidence>
<feature type="chain" id="PRO_5045084678" evidence="1">
    <location>
        <begin position="22"/>
        <end position="440"/>
    </location>
</feature>
<dbReference type="EMBL" id="JBFCZG010000003">
    <property type="protein sequence ID" value="KAL3424150.1"/>
    <property type="molecule type" value="Genomic_DNA"/>
</dbReference>
<organism evidence="2 3">
    <name type="scientific">Phlyctema vagabunda</name>
    <dbReference type="NCBI Taxonomy" id="108571"/>
    <lineage>
        <taxon>Eukaryota</taxon>
        <taxon>Fungi</taxon>
        <taxon>Dikarya</taxon>
        <taxon>Ascomycota</taxon>
        <taxon>Pezizomycotina</taxon>
        <taxon>Leotiomycetes</taxon>
        <taxon>Helotiales</taxon>
        <taxon>Dermateaceae</taxon>
        <taxon>Phlyctema</taxon>
    </lineage>
</organism>
<evidence type="ECO:0000313" key="2">
    <source>
        <dbReference type="EMBL" id="KAL3424150.1"/>
    </source>
</evidence>
<keyword evidence="3" id="KW-1185">Reference proteome</keyword>
<reference evidence="2 3" key="1">
    <citation type="submission" date="2024-06" db="EMBL/GenBank/DDBJ databases">
        <title>Complete genome of Phlyctema vagabunda strain 19-DSS-EL-015.</title>
        <authorList>
            <person name="Fiorenzani C."/>
        </authorList>
    </citation>
    <scope>NUCLEOTIDE SEQUENCE [LARGE SCALE GENOMIC DNA]</scope>
    <source>
        <strain evidence="2 3">19-DSS-EL-015</strain>
    </source>
</reference>
<proteinExistence type="predicted"/>
<feature type="signal peptide" evidence="1">
    <location>
        <begin position="1"/>
        <end position="21"/>
    </location>
</feature>
<keyword evidence="1" id="KW-0732">Signal</keyword>
<name>A0ABR4PLE7_9HELO</name>
<dbReference type="SUPFAM" id="SSF50939">
    <property type="entry name" value="Sialidases"/>
    <property type="match status" value="1"/>
</dbReference>